<keyword evidence="2" id="KW-1185">Reference proteome</keyword>
<dbReference type="OrthoDB" id="2418900at2759"/>
<organism evidence="1 2">
    <name type="scientific">Sphaerobolus stellatus (strain SS14)</name>
    <dbReference type="NCBI Taxonomy" id="990650"/>
    <lineage>
        <taxon>Eukaryota</taxon>
        <taxon>Fungi</taxon>
        <taxon>Dikarya</taxon>
        <taxon>Basidiomycota</taxon>
        <taxon>Agaricomycotina</taxon>
        <taxon>Agaricomycetes</taxon>
        <taxon>Phallomycetidae</taxon>
        <taxon>Geastrales</taxon>
        <taxon>Sphaerobolaceae</taxon>
        <taxon>Sphaerobolus</taxon>
    </lineage>
</organism>
<accession>A0A0C9UX69</accession>
<dbReference type="HOGENOM" id="CLU_006344_8_3_1"/>
<evidence type="ECO:0000313" key="1">
    <source>
        <dbReference type="EMBL" id="KIJ29911.1"/>
    </source>
</evidence>
<proteinExistence type="predicted"/>
<gene>
    <name evidence="1" type="ORF">M422DRAFT_187783</name>
</gene>
<dbReference type="Pfam" id="PF18759">
    <property type="entry name" value="Plavaka"/>
    <property type="match status" value="1"/>
</dbReference>
<dbReference type="Proteomes" id="UP000054279">
    <property type="component" value="Unassembled WGS sequence"/>
</dbReference>
<protein>
    <submittedName>
        <fullName evidence="1">Uncharacterized protein</fullName>
    </submittedName>
</protein>
<dbReference type="AlphaFoldDB" id="A0A0C9UX69"/>
<name>A0A0C9UX69_SPHS4</name>
<dbReference type="EMBL" id="KN837272">
    <property type="protein sequence ID" value="KIJ29911.1"/>
    <property type="molecule type" value="Genomic_DNA"/>
</dbReference>
<sequence length="156" mass="17758">MCTAKWWWDIQYELPKGSTVAPTIIASDATMLLQFGGDKSVWPVYITIGNVDKAICRKPSWCATVLLGYLPISKLECFKENECTAERRRLFHYAMSRLLAPLKEATLEGVEMTCADGYVRKIHPILAAYVADFPEQCLVTCCKQSRCPRCKVRRKM</sequence>
<evidence type="ECO:0000313" key="2">
    <source>
        <dbReference type="Proteomes" id="UP000054279"/>
    </source>
</evidence>
<dbReference type="InterPro" id="IPR041078">
    <property type="entry name" value="Plavaka"/>
</dbReference>
<reference evidence="1 2" key="1">
    <citation type="submission" date="2014-06" db="EMBL/GenBank/DDBJ databases">
        <title>Evolutionary Origins and Diversification of the Mycorrhizal Mutualists.</title>
        <authorList>
            <consortium name="DOE Joint Genome Institute"/>
            <consortium name="Mycorrhizal Genomics Consortium"/>
            <person name="Kohler A."/>
            <person name="Kuo A."/>
            <person name="Nagy L.G."/>
            <person name="Floudas D."/>
            <person name="Copeland A."/>
            <person name="Barry K.W."/>
            <person name="Cichocki N."/>
            <person name="Veneault-Fourrey C."/>
            <person name="LaButti K."/>
            <person name="Lindquist E.A."/>
            <person name="Lipzen A."/>
            <person name="Lundell T."/>
            <person name="Morin E."/>
            <person name="Murat C."/>
            <person name="Riley R."/>
            <person name="Ohm R."/>
            <person name="Sun H."/>
            <person name="Tunlid A."/>
            <person name="Henrissat B."/>
            <person name="Grigoriev I.V."/>
            <person name="Hibbett D.S."/>
            <person name="Martin F."/>
        </authorList>
    </citation>
    <scope>NUCLEOTIDE SEQUENCE [LARGE SCALE GENOMIC DNA]</scope>
    <source>
        <strain evidence="1 2">SS14</strain>
    </source>
</reference>